<organism evidence="3 4">
    <name type="scientific">Meloidogyne enterolobii</name>
    <name type="common">Root-knot nematode worm</name>
    <name type="synonym">Meloidogyne mayaguensis</name>
    <dbReference type="NCBI Taxonomy" id="390850"/>
    <lineage>
        <taxon>Eukaryota</taxon>
        <taxon>Metazoa</taxon>
        <taxon>Ecdysozoa</taxon>
        <taxon>Nematoda</taxon>
        <taxon>Chromadorea</taxon>
        <taxon>Rhabditida</taxon>
        <taxon>Tylenchina</taxon>
        <taxon>Tylenchomorpha</taxon>
        <taxon>Tylenchoidea</taxon>
        <taxon>Meloidogynidae</taxon>
        <taxon>Meloidogyninae</taxon>
        <taxon>Meloidogyne</taxon>
    </lineage>
</organism>
<gene>
    <name evidence="3" type="ORF">MENT_LOCUS3828</name>
</gene>
<evidence type="ECO:0000256" key="1">
    <source>
        <dbReference type="SAM" id="MobiDB-lite"/>
    </source>
</evidence>
<protein>
    <submittedName>
        <fullName evidence="3">Uncharacterized protein</fullName>
    </submittedName>
</protein>
<sequence length="225" mass="26569">MIFRLFLLIFLYSYLIYARKISLTKHCGLPPNINELPDFAQDELNAVWKDYIPGNKCEKEMQITEDILAVLVTFEKELQKEIKEEDKTKNIKQNSKQILNNSNKLKQEFDIPKGRSTKRRNPDSYGEEGNYNTGKNEYIVDEEEKGEIEEEEIEQQERLRIKDLPFLRGASPDVIDLFRKVIDDPEFPTEKRRLEEIQLLAVSYLNARQLAKFDAWATTRRKIHN</sequence>
<feature type="chain" id="PRO_5028467210" evidence="2">
    <location>
        <begin position="19"/>
        <end position="225"/>
    </location>
</feature>
<dbReference type="Proteomes" id="UP000580250">
    <property type="component" value="Unassembled WGS sequence"/>
</dbReference>
<dbReference type="EMBL" id="CAJEWN010000012">
    <property type="protein sequence ID" value="CAD2132873.1"/>
    <property type="molecule type" value="Genomic_DNA"/>
</dbReference>
<evidence type="ECO:0000313" key="4">
    <source>
        <dbReference type="Proteomes" id="UP000580250"/>
    </source>
</evidence>
<reference evidence="3 4" key="1">
    <citation type="submission" date="2020-08" db="EMBL/GenBank/DDBJ databases">
        <authorList>
            <person name="Koutsovoulos G."/>
            <person name="Danchin GJ E."/>
        </authorList>
    </citation>
    <scope>NUCLEOTIDE SEQUENCE [LARGE SCALE GENOMIC DNA]</scope>
</reference>
<feature type="region of interest" description="Disordered" evidence="1">
    <location>
        <begin position="109"/>
        <end position="133"/>
    </location>
</feature>
<feature type="signal peptide" evidence="2">
    <location>
        <begin position="1"/>
        <end position="18"/>
    </location>
</feature>
<accession>A0A6V7TSI3</accession>
<proteinExistence type="predicted"/>
<keyword evidence="2" id="KW-0732">Signal</keyword>
<name>A0A6V7TSI3_MELEN</name>
<comment type="caution">
    <text evidence="3">The sequence shown here is derived from an EMBL/GenBank/DDBJ whole genome shotgun (WGS) entry which is preliminary data.</text>
</comment>
<evidence type="ECO:0000313" key="3">
    <source>
        <dbReference type="EMBL" id="CAD2132873.1"/>
    </source>
</evidence>
<dbReference type="OrthoDB" id="5821057at2759"/>
<evidence type="ECO:0000256" key="2">
    <source>
        <dbReference type="SAM" id="SignalP"/>
    </source>
</evidence>
<dbReference type="AlphaFoldDB" id="A0A6V7TSI3"/>